<feature type="region of interest" description="Disordered" evidence="1">
    <location>
        <begin position="92"/>
        <end position="130"/>
    </location>
</feature>
<evidence type="ECO:0000313" key="3">
    <source>
        <dbReference type="Proteomes" id="UP000290189"/>
    </source>
</evidence>
<dbReference type="Proteomes" id="UP000290189">
    <property type="component" value="Unassembled WGS sequence"/>
</dbReference>
<evidence type="ECO:0000256" key="1">
    <source>
        <dbReference type="SAM" id="MobiDB-lite"/>
    </source>
</evidence>
<sequence>MLGDVIHDSDDVEPRNNDSFSAALFFYADNSGIVIDADDILDGDGSVALPRMTVVDGAVATRRTVLVGPARQSFRTRGHTVMTTGWFMRPTLQPVPVPRGESRSCSRNCPAKSRRIGTQDAIGEDANSVP</sequence>
<accession>A0A3P3YMC1</accession>
<dbReference type="EMBL" id="OVEO01000016">
    <property type="protein sequence ID" value="SPR01209.1"/>
    <property type="molecule type" value="Genomic_DNA"/>
</dbReference>
<gene>
    <name evidence="2" type="ORF">PLBR_LOCUS8424</name>
</gene>
<proteinExistence type="predicted"/>
<evidence type="ECO:0000313" key="2">
    <source>
        <dbReference type="EMBL" id="SPR01209.1"/>
    </source>
</evidence>
<dbReference type="AlphaFoldDB" id="A0A3P3YMC1"/>
<name>A0A3P3YMC1_PLABS</name>
<protein>
    <submittedName>
        <fullName evidence="2">Uncharacterized protein</fullName>
    </submittedName>
</protein>
<organism evidence="2 3">
    <name type="scientific">Plasmodiophora brassicae</name>
    <name type="common">Clubroot disease agent</name>
    <dbReference type="NCBI Taxonomy" id="37360"/>
    <lineage>
        <taxon>Eukaryota</taxon>
        <taxon>Sar</taxon>
        <taxon>Rhizaria</taxon>
        <taxon>Endomyxa</taxon>
        <taxon>Phytomyxea</taxon>
        <taxon>Plasmodiophorida</taxon>
        <taxon>Plasmodiophoridae</taxon>
        <taxon>Plasmodiophora</taxon>
    </lineage>
</organism>
<geneLocation type="mitochondrion" evidence="2"/>
<keyword evidence="2" id="KW-0496">Mitochondrion</keyword>
<reference evidence="2 3" key="1">
    <citation type="submission" date="2018-03" db="EMBL/GenBank/DDBJ databases">
        <authorList>
            <person name="Fogelqvist J."/>
        </authorList>
    </citation>
    <scope>NUCLEOTIDE SEQUENCE [LARGE SCALE GENOMIC DNA]</scope>
</reference>